<evidence type="ECO:0000313" key="2">
    <source>
        <dbReference type="EMBL" id="KNC51415.1"/>
    </source>
</evidence>
<protein>
    <submittedName>
        <fullName evidence="2">Uncharacterized protein</fullName>
    </submittedName>
</protein>
<proteinExistence type="predicted"/>
<keyword evidence="3" id="KW-1185">Reference proteome</keyword>
<evidence type="ECO:0000313" key="3">
    <source>
        <dbReference type="Proteomes" id="UP000054408"/>
    </source>
</evidence>
<evidence type="ECO:0000256" key="1">
    <source>
        <dbReference type="SAM" id="MobiDB-lite"/>
    </source>
</evidence>
<feature type="compositionally biased region" description="Basic residues" evidence="1">
    <location>
        <begin position="118"/>
        <end position="137"/>
    </location>
</feature>
<feature type="region of interest" description="Disordered" evidence="1">
    <location>
        <begin position="49"/>
        <end position="69"/>
    </location>
</feature>
<dbReference type="RefSeq" id="XP_013756161.1">
    <property type="nucleotide sequence ID" value="XM_013900707.1"/>
</dbReference>
<dbReference type="EMBL" id="GL349467">
    <property type="protein sequence ID" value="KNC51415.1"/>
    <property type="molecule type" value="Genomic_DNA"/>
</dbReference>
<sequence>MTDRKSPRFAHTWMKRARIITSDVASCSPFTARRDLEADVTSLGRLRHEHGHARAHAHEPQHAHGHAHDEDVLPHRHLRDIAVQRLGPQLGRQVLGRRSGRLLPHGLLRAAFGLQAHPRQHARAGRQGGRRRARRGSGPHCALGCSAAAGRLPHLPACCRLHPHACGHDLQHGPVFRHPRRRLCRLPRLPPTRRRRPCSG</sequence>
<accession>A0A0L0DGU0</accession>
<name>A0A0L0DGU0_THETB</name>
<feature type="compositionally biased region" description="Basic and acidic residues" evidence="1">
    <location>
        <begin position="56"/>
        <end position="69"/>
    </location>
</feature>
<gene>
    <name evidence="2" type="ORF">AMSG_12081</name>
</gene>
<reference evidence="2 3" key="1">
    <citation type="submission" date="2010-05" db="EMBL/GenBank/DDBJ databases">
        <title>The Genome Sequence of Thecamonas trahens ATCC 50062.</title>
        <authorList>
            <consortium name="The Broad Institute Genome Sequencing Platform"/>
            <person name="Russ C."/>
            <person name="Cuomo C."/>
            <person name="Shea T."/>
            <person name="Young S.K."/>
            <person name="Zeng Q."/>
            <person name="Koehrsen M."/>
            <person name="Haas B."/>
            <person name="Borodovsky M."/>
            <person name="Guigo R."/>
            <person name="Alvarado L."/>
            <person name="Berlin A."/>
            <person name="Bochicchio J."/>
            <person name="Borenstein D."/>
            <person name="Chapman S."/>
            <person name="Chen Z."/>
            <person name="Freedman E."/>
            <person name="Gellesch M."/>
            <person name="Goldberg J."/>
            <person name="Griggs A."/>
            <person name="Gujja S."/>
            <person name="Heilman E."/>
            <person name="Heiman D."/>
            <person name="Hepburn T."/>
            <person name="Howarth C."/>
            <person name="Jen D."/>
            <person name="Larson L."/>
            <person name="Mehta T."/>
            <person name="Park D."/>
            <person name="Pearson M."/>
            <person name="Roberts A."/>
            <person name="Saif S."/>
            <person name="Shenoy N."/>
            <person name="Sisk P."/>
            <person name="Stolte C."/>
            <person name="Sykes S."/>
            <person name="Thomson T."/>
            <person name="Walk T."/>
            <person name="White J."/>
            <person name="Yandava C."/>
            <person name="Burger G."/>
            <person name="Gray M.W."/>
            <person name="Holland P.W.H."/>
            <person name="King N."/>
            <person name="Lang F.B.F."/>
            <person name="Roger A.J."/>
            <person name="Ruiz-Trillo I."/>
            <person name="Lander E."/>
            <person name="Nusbaum C."/>
        </authorList>
    </citation>
    <scope>NUCLEOTIDE SEQUENCE [LARGE SCALE GENOMIC DNA]</scope>
    <source>
        <strain evidence="2 3">ATCC 50062</strain>
    </source>
</reference>
<feature type="region of interest" description="Disordered" evidence="1">
    <location>
        <begin position="117"/>
        <end position="139"/>
    </location>
</feature>
<dbReference type="GeneID" id="25569996"/>
<dbReference type="Proteomes" id="UP000054408">
    <property type="component" value="Unassembled WGS sequence"/>
</dbReference>
<dbReference type="AlphaFoldDB" id="A0A0L0DGU0"/>
<organism evidence="2 3">
    <name type="scientific">Thecamonas trahens ATCC 50062</name>
    <dbReference type="NCBI Taxonomy" id="461836"/>
    <lineage>
        <taxon>Eukaryota</taxon>
        <taxon>Apusozoa</taxon>
        <taxon>Apusomonadida</taxon>
        <taxon>Apusomonadidae</taxon>
        <taxon>Thecamonas</taxon>
    </lineage>
</organism>